<dbReference type="AlphaFoldDB" id="A0A7J9F8B9"/>
<reference evidence="1 2" key="1">
    <citation type="journal article" date="2019" name="Genome Biol. Evol.">
        <title>Insights into the evolution of the New World diploid cottons (Gossypium, subgenus Houzingenia) based on genome sequencing.</title>
        <authorList>
            <person name="Grover C.E."/>
            <person name="Arick M.A. 2nd"/>
            <person name="Thrash A."/>
            <person name="Conover J.L."/>
            <person name="Sanders W.S."/>
            <person name="Peterson D.G."/>
            <person name="Frelichowski J.E."/>
            <person name="Scheffler J.A."/>
            <person name="Scheffler B.E."/>
            <person name="Wendel J.F."/>
        </authorList>
    </citation>
    <scope>NUCLEOTIDE SEQUENCE [LARGE SCALE GENOMIC DNA]</scope>
    <source>
        <strain evidence="1">8</strain>
        <tissue evidence="1">Leaf</tissue>
    </source>
</reference>
<dbReference type="Proteomes" id="UP000593568">
    <property type="component" value="Unassembled WGS sequence"/>
</dbReference>
<sequence>NCEGIWENTTEREWTEFCLPSGKPLIIPVVQEFYLALKQKEATRTFNEMSSFVKFRGVNVPVTEMGICQIYDAPYYYRGYLYKIYMKEFRNIDTEEMLRFLTVGKVM</sequence>
<keyword evidence="2" id="KW-1185">Reference proteome</keyword>
<organism evidence="1 2">
    <name type="scientific">Gossypium trilobum</name>
    <dbReference type="NCBI Taxonomy" id="34281"/>
    <lineage>
        <taxon>Eukaryota</taxon>
        <taxon>Viridiplantae</taxon>
        <taxon>Streptophyta</taxon>
        <taxon>Embryophyta</taxon>
        <taxon>Tracheophyta</taxon>
        <taxon>Spermatophyta</taxon>
        <taxon>Magnoliopsida</taxon>
        <taxon>eudicotyledons</taxon>
        <taxon>Gunneridae</taxon>
        <taxon>Pentapetalae</taxon>
        <taxon>rosids</taxon>
        <taxon>malvids</taxon>
        <taxon>Malvales</taxon>
        <taxon>Malvaceae</taxon>
        <taxon>Malvoideae</taxon>
        <taxon>Gossypium</taxon>
    </lineage>
</organism>
<name>A0A7J9F8B9_9ROSI</name>
<comment type="caution">
    <text evidence="1">The sequence shown here is derived from an EMBL/GenBank/DDBJ whole genome shotgun (WGS) entry which is preliminary data.</text>
</comment>
<protein>
    <submittedName>
        <fullName evidence="1">Uncharacterized protein</fullName>
    </submittedName>
</protein>
<dbReference type="EMBL" id="JABEZW010000012">
    <property type="protein sequence ID" value="MBA0781549.1"/>
    <property type="molecule type" value="Genomic_DNA"/>
</dbReference>
<gene>
    <name evidence="1" type="ORF">Gotri_002463</name>
</gene>
<proteinExistence type="predicted"/>
<feature type="non-terminal residue" evidence="1">
    <location>
        <position position="1"/>
    </location>
</feature>
<accession>A0A7J9F8B9</accession>
<evidence type="ECO:0000313" key="1">
    <source>
        <dbReference type="EMBL" id="MBA0781549.1"/>
    </source>
</evidence>
<evidence type="ECO:0000313" key="2">
    <source>
        <dbReference type="Proteomes" id="UP000593568"/>
    </source>
</evidence>